<feature type="compositionally biased region" description="Polar residues" evidence="1">
    <location>
        <begin position="404"/>
        <end position="416"/>
    </location>
</feature>
<proteinExistence type="predicted"/>
<organism evidence="2 3">
    <name type="scientific">Bifidobacterium biavatii DSM 23969</name>
    <dbReference type="NCBI Taxonomy" id="1437608"/>
    <lineage>
        <taxon>Bacteria</taxon>
        <taxon>Bacillati</taxon>
        <taxon>Actinomycetota</taxon>
        <taxon>Actinomycetes</taxon>
        <taxon>Bifidobacteriales</taxon>
        <taxon>Bifidobacteriaceae</taxon>
        <taxon>Bifidobacterium</taxon>
    </lineage>
</organism>
<dbReference type="eggNOG" id="ENOG5030272">
    <property type="taxonomic scope" value="Bacteria"/>
</dbReference>
<comment type="caution">
    <text evidence="2">The sequence shown here is derived from an EMBL/GenBank/DDBJ whole genome shotgun (WGS) entry which is preliminary data.</text>
</comment>
<dbReference type="AlphaFoldDB" id="A0A087A0C4"/>
<evidence type="ECO:0000256" key="1">
    <source>
        <dbReference type="SAM" id="MobiDB-lite"/>
    </source>
</evidence>
<sequence length="458" mass="52011">MDSAVQVVNRASAVQVTAQEINDRFHGDIPESVRFYCPFCTRPVTAGAMGNDFDRMRRTIKPGKRKTKEPYFAHRKNDEWSRYCEAYHASAGISREEMSLPLLMFLRKEPGSTQFRVEVALRRRGLAFMLRELSSDDAITVDGRSYGLRSMLTSRHNTIPLPNPLYQTETRIQIPQRWQLNIGHAPKSIGVMIFSDAFGSNGGRRLPDHSALRTDCTYYIVARNDRVRDARPLFSRMDKVGNISGDAKLHVYAVSVTDSSPTKNDIDDWLSQYGYCLSDVDRSAQLMWPPSLGSWGVDEPLFRHSSPMYRFPYQINGQPMQDKALRKYFISADSNARDVGLIGFGNRFEGESESESYCVFFKPKPRMPWSTVYLGPNYPDDLHPYDEWTQTIPENDSSEDNAKSLPTNAESSSASTDNYITQIPLTHGAGIVFRRVGIPQQQSISRGTTIAQLRERTR</sequence>
<dbReference type="STRING" id="1437608.GCA_000771645_00599"/>
<dbReference type="EMBL" id="JGYN01000006">
    <property type="protein sequence ID" value="KFI52224.1"/>
    <property type="molecule type" value="Genomic_DNA"/>
</dbReference>
<name>A0A087A0C4_9BIFI</name>
<gene>
    <name evidence="2" type="ORF">BBIA_0519</name>
</gene>
<feature type="region of interest" description="Disordered" evidence="1">
    <location>
        <begin position="385"/>
        <end position="416"/>
    </location>
</feature>
<accession>A0A087A0C4</accession>
<protein>
    <submittedName>
        <fullName evidence="2">Uncharacterized protein</fullName>
    </submittedName>
</protein>
<keyword evidence="3" id="KW-1185">Reference proteome</keyword>
<evidence type="ECO:0000313" key="3">
    <source>
        <dbReference type="Proteomes" id="UP000029108"/>
    </source>
</evidence>
<evidence type="ECO:0000313" key="2">
    <source>
        <dbReference type="EMBL" id="KFI52224.1"/>
    </source>
</evidence>
<dbReference type="Proteomes" id="UP000029108">
    <property type="component" value="Unassembled WGS sequence"/>
</dbReference>
<reference evidence="2 3" key="1">
    <citation type="submission" date="2014-03" db="EMBL/GenBank/DDBJ databases">
        <title>Genomics of Bifidobacteria.</title>
        <authorList>
            <person name="Ventura M."/>
            <person name="Milani C."/>
            <person name="Lugli G.A."/>
        </authorList>
    </citation>
    <scope>NUCLEOTIDE SEQUENCE [LARGE SCALE GENOMIC DNA]</scope>
    <source>
        <strain evidence="2 3">DSM 23969</strain>
    </source>
</reference>